<protein>
    <submittedName>
        <fullName evidence="7">Flippase-like domain-containing protein</fullName>
    </submittedName>
</protein>
<dbReference type="PANTHER" id="PTHR40277:SF1">
    <property type="entry name" value="BLL5419 PROTEIN"/>
    <property type="match status" value="1"/>
</dbReference>
<organism evidence="7 8">
    <name type="scientific">Pseudomonas reactans</name>
    <dbReference type="NCBI Taxonomy" id="117680"/>
    <lineage>
        <taxon>Bacteria</taxon>
        <taxon>Pseudomonadati</taxon>
        <taxon>Pseudomonadota</taxon>
        <taxon>Gammaproteobacteria</taxon>
        <taxon>Pseudomonadales</taxon>
        <taxon>Pseudomonadaceae</taxon>
        <taxon>Pseudomonas</taxon>
    </lineage>
</organism>
<evidence type="ECO:0000256" key="4">
    <source>
        <dbReference type="ARBA" id="ARBA00022989"/>
    </source>
</evidence>
<evidence type="ECO:0000256" key="2">
    <source>
        <dbReference type="ARBA" id="ARBA00022475"/>
    </source>
</evidence>
<dbReference type="AlphaFoldDB" id="A0A7Y8G5N9"/>
<name>A0A7Y8G5N9_9PSED</name>
<sequence>MRYLKKSHIFLIIKLLLAGILVAALLKSGQLDFGSIALVFDHLNLFIPALVCLFLGIVISGVRWWLLLRATHNRVPLSTVLNLQLMGSFFSTWLPGAAGGDAVKGVQIFRLLESGRSTALISIVTDRVFAMLGLISVATLVSVFLPAAVSPGSEFHQYIGLLRALVLLSFVGLVLLVLGVFVALKFSLIDRLPIKIRHHLQPFGLSLLMYFRAWPTLLICWAASLVATGIVIMGMVVIASMFPFAANAEVTAIAGVFGNLFSVIPITPGGLGVGESVFSKVCVELSNRVAPFATIYFCFRVGMLIVNIPGMIATLLYSTKKHREKTKSLSAEKLA</sequence>
<evidence type="ECO:0000256" key="5">
    <source>
        <dbReference type="ARBA" id="ARBA00023136"/>
    </source>
</evidence>
<dbReference type="RefSeq" id="WP_177113729.1">
    <property type="nucleotide sequence ID" value="NZ_JACASD010000083.1"/>
</dbReference>
<feature type="transmembrane region" description="Helical" evidence="6">
    <location>
        <begin position="128"/>
        <end position="149"/>
    </location>
</feature>
<keyword evidence="4 6" id="KW-1133">Transmembrane helix</keyword>
<evidence type="ECO:0000313" key="7">
    <source>
        <dbReference type="EMBL" id="NWE91717.1"/>
    </source>
</evidence>
<feature type="transmembrane region" description="Helical" evidence="6">
    <location>
        <begin position="46"/>
        <end position="68"/>
    </location>
</feature>
<accession>A0A7Y8G5N9</accession>
<keyword evidence="2" id="KW-1003">Cell membrane</keyword>
<dbReference type="EMBL" id="JACASD010000083">
    <property type="protein sequence ID" value="NWE91717.1"/>
    <property type="molecule type" value="Genomic_DNA"/>
</dbReference>
<dbReference type="GO" id="GO:0005886">
    <property type="term" value="C:plasma membrane"/>
    <property type="evidence" value="ECO:0007669"/>
    <property type="project" value="UniProtKB-SubCell"/>
</dbReference>
<evidence type="ECO:0000256" key="1">
    <source>
        <dbReference type="ARBA" id="ARBA00004651"/>
    </source>
</evidence>
<feature type="transmembrane region" description="Helical" evidence="6">
    <location>
        <begin position="293"/>
        <end position="317"/>
    </location>
</feature>
<comment type="caution">
    <text evidence="7">The sequence shown here is derived from an EMBL/GenBank/DDBJ whole genome shotgun (WGS) entry which is preliminary data.</text>
</comment>
<proteinExistence type="predicted"/>
<dbReference type="Pfam" id="PF03706">
    <property type="entry name" value="LPG_synthase_TM"/>
    <property type="match status" value="1"/>
</dbReference>
<keyword evidence="5 6" id="KW-0472">Membrane</keyword>
<feature type="transmembrane region" description="Helical" evidence="6">
    <location>
        <begin position="213"/>
        <end position="238"/>
    </location>
</feature>
<evidence type="ECO:0000256" key="6">
    <source>
        <dbReference type="SAM" id="Phobius"/>
    </source>
</evidence>
<reference evidence="7 8" key="1">
    <citation type="submission" date="2020-04" db="EMBL/GenBank/DDBJ databases">
        <title>Molecular characterization of pseudomonads from Agaricus bisporus reveal novel blotch 2 pathogens in Western Europe.</title>
        <authorList>
            <person name="Taparia T."/>
            <person name="Krijger M."/>
            <person name="Haynes E."/>
            <person name="Elpinstone J.G."/>
            <person name="Noble R."/>
            <person name="Van Der Wolf J."/>
        </authorList>
    </citation>
    <scope>NUCLEOTIDE SEQUENCE [LARGE SCALE GENOMIC DNA]</scope>
    <source>
        <strain evidence="7 8">P8021</strain>
    </source>
</reference>
<evidence type="ECO:0000256" key="3">
    <source>
        <dbReference type="ARBA" id="ARBA00022692"/>
    </source>
</evidence>
<comment type="subcellular location">
    <subcellularLocation>
        <location evidence="1">Cell membrane</location>
        <topology evidence="1">Multi-pass membrane protein</topology>
    </subcellularLocation>
</comment>
<gene>
    <name evidence="7" type="ORF">HX893_26680</name>
</gene>
<feature type="transmembrane region" description="Helical" evidence="6">
    <location>
        <begin position="250"/>
        <end position="273"/>
    </location>
</feature>
<feature type="transmembrane region" description="Helical" evidence="6">
    <location>
        <begin position="7"/>
        <end position="26"/>
    </location>
</feature>
<evidence type="ECO:0000313" key="8">
    <source>
        <dbReference type="Proteomes" id="UP000585226"/>
    </source>
</evidence>
<dbReference type="InterPro" id="IPR022791">
    <property type="entry name" value="L-PG_synthase/AglD"/>
</dbReference>
<dbReference type="Proteomes" id="UP000585226">
    <property type="component" value="Unassembled WGS sequence"/>
</dbReference>
<keyword evidence="3 6" id="KW-0812">Transmembrane</keyword>
<dbReference type="PANTHER" id="PTHR40277">
    <property type="entry name" value="BLL5419 PROTEIN"/>
    <property type="match status" value="1"/>
</dbReference>
<feature type="transmembrane region" description="Helical" evidence="6">
    <location>
        <begin position="161"/>
        <end position="184"/>
    </location>
</feature>